<dbReference type="InterPro" id="IPR036390">
    <property type="entry name" value="WH_DNA-bd_sf"/>
</dbReference>
<comment type="caution">
    <text evidence="5">The sequence shown here is derived from an EMBL/GenBank/DDBJ whole genome shotgun (WGS) entry which is preliminary data.</text>
</comment>
<name>A0A401YPN0_9ACTN</name>
<proteinExistence type="predicted"/>
<evidence type="ECO:0000259" key="4">
    <source>
        <dbReference type="PROSITE" id="PS50949"/>
    </source>
</evidence>
<dbReference type="AlphaFoldDB" id="A0A401YPN0"/>
<reference evidence="5 6" key="1">
    <citation type="submission" date="2018-12" db="EMBL/GenBank/DDBJ databases">
        <title>Draft genome sequence of Embleya hyalina NBRC 13850T.</title>
        <authorList>
            <person name="Komaki H."/>
            <person name="Hosoyama A."/>
            <person name="Kimura A."/>
            <person name="Ichikawa N."/>
            <person name="Tamura T."/>
        </authorList>
    </citation>
    <scope>NUCLEOTIDE SEQUENCE [LARGE SCALE GENOMIC DNA]</scope>
    <source>
        <strain evidence="5 6">NBRC 13850</strain>
    </source>
</reference>
<dbReference type="PRINTS" id="PR00035">
    <property type="entry name" value="HTHGNTR"/>
</dbReference>
<protein>
    <submittedName>
        <fullName evidence="5">GntR family transcriptional regulator</fullName>
    </submittedName>
</protein>
<dbReference type="Pfam" id="PF00392">
    <property type="entry name" value="GntR"/>
    <property type="match status" value="1"/>
</dbReference>
<dbReference type="PANTHER" id="PTHR43537:SF24">
    <property type="entry name" value="GLUCONATE OPERON TRANSCRIPTIONAL REPRESSOR"/>
    <property type="match status" value="1"/>
</dbReference>
<dbReference type="Proteomes" id="UP000286931">
    <property type="component" value="Unassembled WGS sequence"/>
</dbReference>
<sequence>MPLRAPGERIPFAKVARRTISEEVRDALLASVREGDLRPGAQLPPERTLCEQFGVARTSVREAIQGLVSLGCLVKRGNRFYVAERLPGVSFDAADGRKLRVSELFEVRQVTEVAIARLAALRAEPDQRAEIGELAAGFDPSMSLEAFRRQDRRFHAALARACGNTTLRELYAKVLDAVFASGDFASLLAAEGNAEAVRQVIAESCRSHRGIAEAVAAGAPDAAAHAAAEHLGEVERQMTARMF</sequence>
<dbReference type="Gene3D" id="1.20.120.530">
    <property type="entry name" value="GntR ligand-binding domain-like"/>
    <property type="match status" value="1"/>
</dbReference>
<dbReference type="GO" id="GO:0003700">
    <property type="term" value="F:DNA-binding transcription factor activity"/>
    <property type="evidence" value="ECO:0007669"/>
    <property type="project" value="InterPro"/>
</dbReference>
<dbReference type="InterPro" id="IPR000524">
    <property type="entry name" value="Tscrpt_reg_HTH_GntR"/>
</dbReference>
<evidence type="ECO:0000313" key="6">
    <source>
        <dbReference type="Proteomes" id="UP000286931"/>
    </source>
</evidence>
<dbReference type="PANTHER" id="PTHR43537">
    <property type="entry name" value="TRANSCRIPTIONAL REGULATOR, GNTR FAMILY"/>
    <property type="match status" value="1"/>
</dbReference>
<dbReference type="InterPro" id="IPR011711">
    <property type="entry name" value="GntR_C"/>
</dbReference>
<dbReference type="PROSITE" id="PS50949">
    <property type="entry name" value="HTH_GNTR"/>
    <property type="match status" value="1"/>
</dbReference>
<evidence type="ECO:0000256" key="2">
    <source>
        <dbReference type="ARBA" id="ARBA00023125"/>
    </source>
</evidence>
<keyword evidence="1" id="KW-0805">Transcription regulation</keyword>
<feature type="domain" description="HTH gntR-type" evidence="4">
    <location>
        <begin position="18"/>
        <end position="85"/>
    </location>
</feature>
<keyword evidence="2" id="KW-0238">DNA-binding</keyword>
<dbReference type="InterPro" id="IPR008920">
    <property type="entry name" value="TF_FadR/GntR_C"/>
</dbReference>
<accession>A0A401YPN0</accession>
<dbReference type="EMBL" id="BIFH01000021">
    <property type="protein sequence ID" value="GCD96556.1"/>
    <property type="molecule type" value="Genomic_DNA"/>
</dbReference>
<dbReference type="SUPFAM" id="SSF46785">
    <property type="entry name" value="Winged helix' DNA-binding domain"/>
    <property type="match status" value="1"/>
</dbReference>
<dbReference type="InterPro" id="IPR036388">
    <property type="entry name" value="WH-like_DNA-bd_sf"/>
</dbReference>
<evidence type="ECO:0000256" key="3">
    <source>
        <dbReference type="ARBA" id="ARBA00023163"/>
    </source>
</evidence>
<dbReference type="GO" id="GO:0003677">
    <property type="term" value="F:DNA binding"/>
    <property type="evidence" value="ECO:0007669"/>
    <property type="project" value="UniProtKB-KW"/>
</dbReference>
<dbReference type="Pfam" id="PF07729">
    <property type="entry name" value="FCD"/>
    <property type="match status" value="1"/>
</dbReference>
<evidence type="ECO:0000256" key="1">
    <source>
        <dbReference type="ARBA" id="ARBA00023015"/>
    </source>
</evidence>
<gene>
    <name evidence="5" type="ORF">EHYA_04243</name>
</gene>
<dbReference type="SUPFAM" id="SSF48008">
    <property type="entry name" value="GntR ligand-binding domain-like"/>
    <property type="match status" value="1"/>
</dbReference>
<keyword evidence="6" id="KW-1185">Reference proteome</keyword>
<dbReference type="SMART" id="SM00895">
    <property type="entry name" value="FCD"/>
    <property type="match status" value="1"/>
</dbReference>
<dbReference type="CDD" id="cd07377">
    <property type="entry name" value="WHTH_GntR"/>
    <property type="match status" value="1"/>
</dbReference>
<organism evidence="5 6">
    <name type="scientific">Embleya hyalina</name>
    <dbReference type="NCBI Taxonomy" id="516124"/>
    <lineage>
        <taxon>Bacteria</taxon>
        <taxon>Bacillati</taxon>
        <taxon>Actinomycetota</taxon>
        <taxon>Actinomycetes</taxon>
        <taxon>Kitasatosporales</taxon>
        <taxon>Streptomycetaceae</taxon>
        <taxon>Embleya</taxon>
    </lineage>
</organism>
<dbReference type="SMART" id="SM00345">
    <property type="entry name" value="HTH_GNTR"/>
    <property type="match status" value="1"/>
</dbReference>
<evidence type="ECO:0000313" key="5">
    <source>
        <dbReference type="EMBL" id="GCD96556.1"/>
    </source>
</evidence>
<keyword evidence="3" id="KW-0804">Transcription</keyword>
<dbReference type="Gene3D" id="1.10.10.10">
    <property type="entry name" value="Winged helix-like DNA-binding domain superfamily/Winged helix DNA-binding domain"/>
    <property type="match status" value="1"/>
</dbReference>